<evidence type="ECO:0000313" key="2">
    <source>
        <dbReference type="Proteomes" id="UP001207918"/>
    </source>
</evidence>
<dbReference type="Proteomes" id="UP001207918">
    <property type="component" value="Unassembled WGS sequence"/>
</dbReference>
<gene>
    <name evidence="1" type="ORF">J6I44_13780</name>
</gene>
<organism evidence="1 2">
    <name type="scientific">Fodinibius salsisoli</name>
    <dbReference type="NCBI Taxonomy" id="2820877"/>
    <lineage>
        <taxon>Bacteria</taxon>
        <taxon>Pseudomonadati</taxon>
        <taxon>Balneolota</taxon>
        <taxon>Balneolia</taxon>
        <taxon>Balneolales</taxon>
        <taxon>Balneolaceae</taxon>
        <taxon>Fodinibius</taxon>
    </lineage>
</organism>
<evidence type="ECO:0000313" key="1">
    <source>
        <dbReference type="EMBL" id="MCW9707932.1"/>
    </source>
</evidence>
<keyword evidence="2" id="KW-1185">Reference proteome</keyword>
<reference evidence="1 2" key="1">
    <citation type="submission" date="2021-03" db="EMBL/GenBank/DDBJ databases">
        <title>Aliifodinibius sp. nov., a new bacterium isolated from saline soil.</title>
        <authorList>
            <person name="Galisteo C."/>
            <person name="De La Haba R."/>
            <person name="Sanchez-Porro C."/>
            <person name="Ventosa A."/>
        </authorList>
    </citation>
    <scope>NUCLEOTIDE SEQUENCE [LARGE SCALE GENOMIC DNA]</scope>
    <source>
        <strain evidence="1 2">1BSP15-2V2</strain>
    </source>
</reference>
<dbReference type="Gene3D" id="3.40.50.450">
    <property type="match status" value="1"/>
</dbReference>
<proteinExistence type="predicted"/>
<protein>
    <recommendedName>
        <fullName evidence="3">Nucleoside 2-deoxyribosyltransferase</fullName>
    </recommendedName>
</protein>
<dbReference type="EMBL" id="JAGGJA010000009">
    <property type="protein sequence ID" value="MCW9707932.1"/>
    <property type="molecule type" value="Genomic_DNA"/>
</dbReference>
<evidence type="ECO:0008006" key="3">
    <source>
        <dbReference type="Google" id="ProtNLM"/>
    </source>
</evidence>
<comment type="caution">
    <text evidence="1">The sequence shown here is derived from an EMBL/GenBank/DDBJ whole genome shotgun (WGS) entry which is preliminary data.</text>
</comment>
<dbReference type="SUPFAM" id="SSF52309">
    <property type="entry name" value="N-(deoxy)ribosyltransferase-like"/>
    <property type="match status" value="1"/>
</dbReference>
<sequence>MNTCPICSSDASTKEKDYGRLLLVNCIRCGRFVKENEWSFPKMNEKERALISYWIKHQETENEAGPYLESNMIDSILNNNELPTVSEKVDNLIKYLSDTISNPSSKFKVDSSGKILSNIGAINNEELIYLIEELKKEDLVNSNVPMKSAAGPTIRDNGWIQLTRLGWDYVETINSEDKNKTKSNFAFMAMEFGNPTLDKVFEDYLLPTVEECGYDLLRLDKYPKAGSIDDRIRREIEASKFILADVTNDNLGAYWEAGYAEGSNKTVIYLCEKDHFDNKETHFDINHHFTVVYDLDDLGSAMKRLKEVINHSIE</sequence>
<accession>A0ABT3PPZ8</accession>
<name>A0ABT3PPZ8_9BACT</name>
<dbReference type="RefSeq" id="WP_265766719.1">
    <property type="nucleotide sequence ID" value="NZ_JAGGJA010000009.1"/>
</dbReference>